<dbReference type="AlphaFoldDB" id="A0A9D4CVS8"/>
<accession>A0A9D4CVS8</accession>
<dbReference type="Proteomes" id="UP000828390">
    <property type="component" value="Unassembled WGS sequence"/>
</dbReference>
<comment type="caution">
    <text evidence="1">The sequence shown here is derived from an EMBL/GenBank/DDBJ whole genome shotgun (WGS) entry which is preliminary data.</text>
</comment>
<keyword evidence="2" id="KW-1185">Reference proteome</keyword>
<name>A0A9D4CVS8_DREPO</name>
<organism evidence="1 2">
    <name type="scientific">Dreissena polymorpha</name>
    <name type="common">Zebra mussel</name>
    <name type="synonym">Mytilus polymorpha</name>
    <dbReference type="NCBI Taxonomy" id="45954"/>
    <lineage>
        <taxon>Eukaryota</taxon>
        <taxon>Metazoa</taxon>
        <taxon>Spiralia</taxon>
        <taxon>Lophotrochozoa</taxon>
        <taxon>Mollusca</taxon>
        <taxon>Bivalvia</taxon>
        <taxon>Autobranchia</taxon>
        <taxon>Heteroconchia</taxon>
        <taxon>Euheterodonta</taxon>
        <taxon>Imparidentia</taxon>
        <taxon>Neoheterodontei</taxon>
        <taxon>Myida</taxon>
        <taxon>Dreissenoidea</taxon>
        <taxon>Dreissenidae</taxon>
        <taxon>Dreissena</taxon>
    </lineage>
</organism>
<gene>
    <name evidence="1" type="ORF">DPMN_039720</name>
</gene>
<protein>
    <submittedName>
        <fullName evidence="1">Uncharacterized protein</fullName>
    </submittedName>
</protein>
<reference evidence="1" key="2">
    <citation type="submission" date="2020-11" db="EMBL/GenBank/DDBJ databases">
        <authorList>
            <person name="McCartney M.A."/>
            <person name="Auch B."/>
            <person name="Kono T."/>
            <person name="Mallez S."/>
            <person name="Becker A."/>
            <person name="Gohl D.M."/>
            <person name="Silverstein K.A.T."/>
            <person name="Koren S."/>
            <person name="Bechman K.B."/>
            <person name="Herman A."/>
            <person name="Abrahante J.E."/>
            <person name="Garbe J."/>
        </authorList>
    </citation>
    <scope>NUCLEOTIDE SEQUENCE</scope>
    <source>
        <strain evidence="1">Duluth1</strain>
        <tissue evidence="1">Whole animal</tissue>
    </source>
</reference>
<evidence type="ECO:0000313" key="2">
    <source>
        <dbReference type="Proteomes" id="UP000828390"/>
    </source>
</evidence>
<reference evidence="1" key="1">
    <citation type="journal article" date="2019" name="bioRxiv">
        <title>The Genome of the Zebra Mussel, Dreissena polymorpha: A Resource for Invasive Species Research.</title>
        <authorList>
            <person name="McCartney M.A."/>
            <person name="Auch B."/>
            <person name="Kono T."/>
            <person name="Mallez S."/>
            <person name="Zhang Y."/>
            <person name="Obille A."/>
            <person name="Becker A."/>
            <person name="Abrahante J.E."/>
            <person name="Garbe J."/>
            <person name="Badalamenti J.P."/>
            <person name="Herman A."/>
            <person name="Mangelson H."/>
            <person name="Liachko I."/>
            <person name="Sullivan S."/>
            <person name="Sone E.D."/>
            <person name="Koren S."/>
            <person name="Silverstein K.A.T."/>
            <person name="Beckman K.B."/>
            <person name="Gohl D.M."/>
        </authorList>
    </citation>
    <scope>NUCLEOTIDE SEQUENCE</scope>
    <source>
        <strain evidence="1">Duluth1</strain>
        <tissue evidence="1">Whole animal</tissue>
    </source>
</reference>
<proteinExistence type="predicted"/>
<evidence type="ECO:0000313" key="1">
    <source>
        <dbReference type="EMBL" id="KAH3733295.1"/>
    </source>
</evidence>
<dbReference type="EMBL" id="JAIWYP010000011">
    <property type="protein sequence ID" value="KAH3733295.1"/>
    <property type="molecule type" value="Genomic_DNA"/>
</dbReference>
<sequence length="307" mass="35033">MYCANFSLFGEDTVKSDFRSKELDTHKELCRLSGMCSVTGNPSSCCDKCSCEPSCNATGNDECCPDFIKIDSFNDGSNMMNFTDQRCIPLKLAKMNGYIEPGVFGYANCQNGPLHLKKRCELEYKSNEATLSDMLICVSNKTNTYYRNKHCALCHGEMENDLKYLTAAMNCYHPPFSEEIDIKRSVLETRNCTIVFKHEGDIPQDFNEKSCWTTIDRCNITGEWDKYDPELEDACHKDHSFIRFPYDNLRFQNVFCFLCNRLKASSYQRGCFHDIVIFPSFSGLLKIDTRTSTLASGNTILQSEVCE</sequence>